<evidence type="ECO:0008006" key="3">
    <source>
        <dbReference type="Google" id="ProtNLM"/>
    </source>
</evidence>
<accession>A0ABU5KKU5</accession>
<comment type="caution">
    <text evidence="1">The sequence shown here is derived from an EMBL/GenBank/DDBJ whole genome shotgun (WGS) entry which is preliminary data.</text>
</comment>
<dbReference type="Proteomes" id="UP001292084">
    <property type="component" value="Unassembled WGS sequence"/>
</dbReference>
<sequence length="562" mass="61439">MSSYIQGQQRPVGSTQQPERQLLSLKTGQVIHGKVISSLGNQQMEVILGGRILTAVVSGAISEGEARWFQVESNGNPPVLKPVKTDSTGKPDIQQILQSAGLGGNKEIRELVSSMIRQQIPVSADKLTAAANLLSGTADKTEGLSVIKWMFSKDIPLKEALFQPILTANKGVTKPLSGLFNQLKNQLSPANLSSVSQVLQQVEEPYLKVTQDYAVQRLFEKMMTGSSIERNQSLEALKEVQILPKNATLSNWTISLHTESMGKGIENLIKALGTLPQSQGREQQVQLQQALKAYQQTGAVQQLAEAVVQGQGVLLRAKPPSQLHSLQVLQLPTANTAAQPQGFSQALNEVQQMIGPQNSAASIQVMLKEIIHRMGQDYEARMMNAGSPAHTLKAQLVNLLETPGMNPQTRDTAEQMLNRLNGMQLLSADNGPQQQLIMQFPLQLGTNQTDVMMKMNGRKKNDGSLDLAHVRVLFYITLAELNESIIDMNVQNRVVSLDIYNENKGLDQLAKPLIPTLEAALEQAGYIFSGVKFHSTGELDPPIMNPAEDALSSTYHKVDIKI</sequence>
<proteinExistence type="predicted"/>
<gene>
    <name evidence="1" type="ORF">UFB30_05665</name>
</gene>
<keyword evidence="2" id="KW-1185">Reference proteome</keyword>
<reference evidence="1 2" key="1">
    <citation type="submission" date="2023-12" db="EMBL/GenBank/DDBJ databases">
        <title>Jeotgalibacillus haloalkaliphilus sp. nov., a novel salt-tolerant bacteria, isolated from the estuary of the Fenhe River into the Yellow River.</title>
        <authorList>
            <person name="Li Y."/>
        </authorList>
    </citation>
    <scope>NUCLEOTIDE SEQUENCE [LARGE SCALE GENOMIC DNA]</scope>
    <source>
        <strain evidence="1 2">HH7-29</strain>
    </source>
</reference>
<dbReference type="RefSeq" id="WP_322420716.1">
    <property type="nucleotide sequence ID" value="NZ_JAXQNN010000002.1"/>
</dbReference>
<name>A0ABU5KKU5_9BACL</name>
<evidence type="ECO:0000313" key="1">
    <source>
        <dbReference type="EMBL" id="MDZ5711703.1"/>
    </source>
</evidence>
<evidence type="ECO:0000313" key="2">
    <source>
        <dbReference type="Proteomes" id="UP001292084"/>
    </source>
</evidence>
<protein>
    <recommendedName>
        <fullName evidence="3">Flagellar hook-length control protein-like C-terminal domain-containing protein</fullName>
    </recommendedName>
</protein>
<dbReference type="EMBL" id="JAXQNN010000002">
    <property type="protein sequence ID" value="MDZ5711703.1"/>
    <property type="molecule type" value="Genomic_DNA"/>
</dbReference>
<organism evidence="1 2">
    <name type="scientific">Jeotgalibacillus haloalkalitolerans</name>
    <dbReference type="NCBI Taxonomy" id="3104292"/>
    <lineage>
        <taxon>Bacteria</taxon>
        <taxon>Bacillati</taxon>
        <taxon>Bacillota</taxon>
        <taxon>Bacilli</taxon>
        <taxon>Bacillales</taxon>
        <taxon>Caryophanaceae</taxon>
        <taxon>Jeotgalibacillus</taxon>
    </lineage>
</organism>